<accession>A0ABT6W195</accession>
<evidence type="ECO:0000256" key="2">
    <source>
        <dbReference type="ARBA" id="ARBA00022475"/>
    </source>
</evidence>
<evidence type="ECO:0000256" key="6">
    <source>
        <dbReference type="SAM" id="MobiDB-lite"/>
    </source>
</evidence>
<reference evidence="9 10" key="1">
    <citation type="submission" date="2023-05" db="EMBL/GenBank/DDBJ databases">
        <title>Streptantibioticus silvisoli sp. nov., acidotolerant actinomycetes 1 from pine litter.</title>
        <authorList>
            <person name="Swiecimska M."/>
            <person name="Golinska P."/>
            <person name="Sangal V."/>
            <person name="Wachnowicz B."/>
            <person name="Goodfellow M."/>
        </authorList>
    </citation>
    <scope>NUCLEOTIDE SEQUENCE [LARGE SCALE GENOMIC DNA]</scope>
    <source>
        <strain evidence="9 10">SL54</strain>
    </source>
</reference>
<evidence type="ECO:0000256" key="1">
    <source>
        <dbReference type="ARBA" id="ARBA00004651"/>
    </source>
</evidence>
<dbReference type="PANTHER" id="PTHR36115:SF4">
    <property type="entry name" value="MEMBRANE PROTEIN"/>
    <property type="match status" value="1"/>
</dbReference>
<gene>
    <name evidence="9" type="ORF">POF43_017250</name>
</gene>
<keyword evidence="10" id="KW-1185">Reference proteome</keyword>
<sequence length="245" mass="26645">MSNVNPPGYGYPNDPQQNPYGQQPQQPQNNPYGQQPQQPYGQQPQQPQQPYGQPQQPQDPYGQPQYGQPAGGQQPYGYPQQPPYGQPQQPYGYPQQPQYGGPMGPGGPGSLPLASAGDRFLARLIDGLVLLIPVVIISFTIGAGIIGYVIIGLLYFGYEGAMMLTQNGQTVGKKVMKTRVVDAATFGRPTDGGLWTRAAVYGLPVAVYCVGSLFMLVNVLWQLWDKPLQQCLHDKVAKTVVVKEG</sequence>
<evidence type="ECO:0000313" key="10">
    <source>
        <dbReference type="Proteomes" id="UP001156398"/>
    </source>
</evidence>
<dbReference type="EMBL" id="JAAGKO020000023">
    <property type="protein sequence ID" value="MDI5964449.1"/>
    <property type="molecule type" value="Genomic_DNA"/>
</dbReference>
<feature type="compositionally biased region" description="Low complexity" evidence="6">
    <location>
        <begin position="11"/>
        <end position="79"/>
    </location>
</feature>
<evidence type="ECO:0000313" key="9">
    <source>
        <dbReference type="EMBL" id="MDI5964449.1"/>
    </source>
</evidence>
<keyword evidence="3 7" id="KW-0812">Transmembrane</keyword>
<feature type="region of interest" description="Disordered" evidence="6">
    <location>
        <begin position="1"/>
        <end position="111"/>
    </location>
</feature>
<dbReference type="PANTHER" id="PTHR36115">
    <property type="entry name" value="PROLINE-RICH ANTIGEN HOMOLOG-RELATED"/>
    <property type="match status" value="1"/>
</dbReference>
<name>A0ABT6W195_9ACTN</name>
<feature type="domain" description="RDD" evidence="8">
    <location>
        <begin position="113"/>
        <end position="238"/>
    </location>
</feature>
<protein>
    <submittedName>
        <fullName evidence="9">RDD family protein</fullName>
    </submittedName>
</protein>
<organism evidence="9 10">
    <name type="scientific">Streptantibioticus silvisoli</name>
    <dbReference type="NCBI Taxonomy" id="2705255"/>
    <lineage>
        <taxon>Bacteria</taxon>
        <taxon>Bacillati</taxon>
        <taxon>Actinomycetota</taxon>
        <taxon>Actinomycetes</taxon>
        <taxon>Kitasatosporales</taxon>
        <taxon>Streptomycetaceae</taxon>
        <taxon>Streptantibioticus</taxon>
    </lineage>
</organism>
<feature type="transmembrane region" description="Helical" evidence="7">
    <location>
        <begin position="198"/>
        <end position="221"/>
    </location>
</feature>
<keyword evidence="4 7" id="KW-1133">Transmembrane helix</keyword>
<proteinExistence type="predicted"/>
<evidence type="ECO:0000259" key="8">
    <source>
        <dbReference type="Pfam" id="PF06271"/>
    </source>
</evidence>
<evidence type="ECO:0000256" key="7">
    <source>
        <dbReference type="SAM" id="Phobius"/>
    </source>
</evidence>
<dbReference type="RefSeq" id="WP_271324497.1">
    <property type="nucleotide sequence ID" value="NZ_JAAGKO020000023.1"/>
</dbReference>
<feature type="compositionally biased region" description="Low complexity" evidence="6">
    <location>
        <begin position="86"/>
        <end position="100"/>
    </location>
</feature>
<feature type="transmembrane region" description="Helical" evidence="7">
    <location>
        <begin position="128"/>
        <end position="156"/>
    </location>
</feature>
<keyword evidence="2" id="KW-1003">Cell membrane</keyword>
<dbReference type="Pfam" id="PF06271">
    <property type="entry name" value="RDD"/>
    <property type="match status" value="1"/>
</dbReference>
<comment type="subcellular location">
    <subcellularLocation>
        <location evidence="1">Cell membrane</location>
        <topology evidence="1">Multi-pass membrane protein</topology>
    </subcellularLocation>
</comment>
<evidence type="ECO:0000256" key="4">
    <source>
        <dbReference type="ARBA" id="ARBA00022989"/>
    </source>
</evidence>
<keyword evidence="5 7" id="KW-0472">Membrane</keyword>
<evidence type="ECO:0000256" key="5">
    <source>
        <dbReference type="ARBA" id="ARBA00023136"/>
    </source>
</evidence>
<evidence type="ECO:0000256" key="3">
    <source>
        <dbReference type="ARBA" id="ARBA00022692"/>
    </source>
</evidence>
<dbReference type="InterPro" id="IPR051791">
    <property type="entry name" value="Pra-immunoreactive"/>
</dbReference>
<comment type="caution">
    <text evidence="9">The sequence shown here is derived from an EMBL/GenBank/DDBJ whole genome shotgun (WGS) entry which is preliminary data.</text>
</comment>
<dbReference type="Proteomes" id="UP001156398">
    <property type="component" value="Unassembled WGS sequence"/>
</dbReference>
<dbReference type="InterPro" id="IPR010432">
    <property type="entry name" value="RDD"/>
</dbReference>